<evidence type="ECO:0000256" key="1">
    <source>
        <dbReference type="SAM" id="MobiDB-lite"/>
    </source>
</evidence>
<gene>
    <name evidence="3" type="ORF">BT63DRAFT_260511</name>
</gene>
<feature type="compositionally biased region" description="Polar residues" evidence="1">
    <location>
        <begin position="237"/>
        <end position="253"/>
    </location>
</feature>
<feature type="compositionally biased region" description="Basic and acidic residues" evidence="1">
    <location>
        <begin position="274"/>
        <end position="289"/>
    </location>
</feature>
<feature type="transmembrane region" description="Helical" evidence="2">
    <location>
        <begin position="106"/>
        <end position="125"/>
    </location>
</feature>
<feature type="transmembrane region" description="Helical" evidence="2">
    <location>
        <begin position="157"/>
        <end position="176"/>
    </location>
</feature>
<organism evidence="3 4">
    <name type="scientific">Microthyrium microscopicum</name>
    <dbReference type="NCBI Taxonomy" id="703497"/>
    <lineage>
        <taxon>Eukaryota</taxon>
        <taxon>Fungi</taxon>
        <taxon>Dikarya</taxon>
        <taxon>Ascomycota</taxon>
        <taxon>Pezizomycotina</taxon>
        <taxon>Dothideomycetes</taxon>
        <taxon>Dothideomycetes incertae sedis</taxon>
        <taxon>Microthyriales</taxon>
        <taxon>Microthyriaceae</taxon>
        <taxon>Microthyrium</taxon>
    </lineage>
</organism>
<dbReference type="EMBL" id="MU004235">
    <property type="protein sequence ID" value="KAF2669398.1"/>
    <property type="molecule type" value="Genomic_DNA"/>
</dbReference>
<evidence type="ECO:0000256" key="2">
    <source>
        <dbReference type="SAM" id="Phobius"/>
    </source>
</evidence>
<dbReference type="OrthoDB" id="3945378at2759"/>
<keyword evidence="2" id="KW-1133">Transmembrane helix</keyword>
<feature type="transmembrane region" description="Helical" evidence="2">
    <location>
        <begin position="41"/>
        <end position="63"/>
    </location>
</feature>
<sequence length="487" mass="56287">MSGPLGFAGNSDLYGIGIRIGYYSQAISLWISHMWAPSEAYFLNPITLVFLVSVIIGVCNLSFQTSTTYAIEPFMIMQVAYYMYYMSFGGPHEYELLRWEVDYLKVVLTMLVGIGLHGFDTWFWWRGLYKFKPTPGEHTVALFVYFGQNDLYGYIRIVSRVWNAIALYLLVFNLVLRVSQRSLERTVNSEIPPSRLKEISQGWLTTLYPYNLNQTGSEKGDLKMPATLSPPRVSRRPSINSIRSAPVPNLTSEKSLGHRTTRTFNENWRTDLEKKTDFSTPGKAEDATSRNHSPIPQIVTTEPGIQRTKSDRFRERFLGWQPQAALGDPIYNYQPSLENLQLATDLIKDINKPDPHKKWRCITFIWDVPSSIIRWEWTLLTNKFRPRVLTAVTAHARSLSYTLEWIMTDVWRHAVNHPAYLVVSGDDIALASRIKFTLEGIRPPHRNRAYNKLEQHHRCTKHRISWSTYSCRHRSWQSGQSSIHCLV</sequence>
<feature type="region of interest" description="Disordered" evidence="1">
    <location>
        <begin position="274"/>
        <end position="297"/>
    </location>
</feature>
<keyword evidence="4" id="KW-1185">Reference proteome</keyword>
<keyword evidence="2" id="KW-0812">Transmembrane</keyword>
<feature type="region of interest" description="Disordered" evidence="1">
    <location>
        <begin position="219"/>
        <end position="253"/>
    </location>
</feature>
<reference evidence="3" key="1">
    <citation type="journal article" date="2020" name="Stud. Mycol.">
        <title>101 Dothideomycetes genomes: a test case for predicting lifestyles and emergence of pathogens.</title>
        <authorList>
            <person name="Haridas S."/>
            <person name="Albert R."/>
            <person name="Binder M."/>
            <person name="Bloem J."/>
            <person name="Labutti K."/>
            <person name="Salamov A."/>
            <person name="Andreopoulos B."/>
            <person name="Baker S."/>
            <person name="Barry K."/>
            <person name="Bills G."/>
            <person name="Bluhm B."/>
            <person name="Cannon C."/>
            <person name="Castanera R."/>
            <person name="Culley D."/>
            <person name="Daum C."/>
            <person name="Ezra D."/>
            <person name="Gonzalez J."/>
            <person name="Henrissat B."/>
            <person name="Kuo A."/>
            <person name="Liang C."/>
            <person name="Lipzen A."/>
            <person name="Lutzoni F."/>
            <person name="Magnuson J."/>
            <person name="Mondo S."/>
            <person name="Nolan M."/>
            <person name="Ohm R."/>
            <person name="Pangilinan J."/>
            <person name="Park H.-J."/>
            <person name="Ramirez L."/>
            <person name="Alfaro M."/>
            <person name="Sun H."/>
            <person name="Tritt A."/>
            <person name="Yoshinaga Y."/>
            <person name="Zwiers L.-H."/>
            <person name="Turgeon B."/>
            <person name="Goodwin S."/>
            <person name="Spatafora J."/>
            <person name="Crous P."/>
            <person name="Grigoriev I."/>
        </authorList>
    </citation>
    <scope>NUCLEOTIDE SEQUENCE</scope>
    <source>
        <strain evidence="3">CBS 115976</strain>
    </source>
</reference>
<proteinExistence type="predicted"/>
<keyword evidence="2" id="KW-0472">Membrane</keyword>
<accession>A0A6A6UE93</accession>
<dbReference type="AlphaFoldDB" id="A0A6A6UE93"/>
<protein>
    <submittedName>
        <fullName evidence="3">Uncharacterized protein</fullName>
    </submittedName>
</protein>
<evidence type="ECO:0000313" key="3">
    <source>
        <dbReference type="EMBL" id="KAF2669398.1"/>
    </source>
</evidence>
<dbReference type="Proteomes" id="UP000799302">
    <property type="component" value="Unassembled WGS sequence"/>
</dbReference>
<evidence type="ECO:0000313" key="4">
    <source>
        <dbReference type="Proteomes" id="UP000799302"/>
    </source>
</evidence>
<feature type="transmembrane region" description="Helical" evidence="2">
    <location>
        <begin position="69"/>
        <end position="85"/>
    </location>
</feature>
<name>A0A6A6UE93_9PEZI</name>